<feature type="transmembrane region" description="Helical" evidence="1">
    <location>
        <begin position="83"/>
        <end position="102"/>
    </location>
</feature>
<evidence type="ECO:0000313" key="2">
    <source>
        <dbReference type="EMBL" id="MBL1091376.1"/>
    </source>
</evidence>
<keyword evidence="1" id="KW-1133">Transmembrane helix</keyword>
<feature type="transmembrane region" description="Helical" evidence="1">
    <location>
        <begin position="50"/>
        <end position="71"/>
    </location>
</feature>
<organism evidence="2 3">
    <name type="scientific">Streptomyces siderophoricus</name>
    <dbReference type="NCBI Taxonomy" id="2802281"/>
    <lineage>
        <taxon>Bacteria</taxon>
        <taxon>Bacillati</taxon>
        <taxon>Actinomycetota</taxon>
        <taxon>Actinomycetes</taxon>
        <taxon>Kitasatosporales</taxon>
        <taxon>Streptomycetaceae</taxon>
        <taxon>Streptomyces</taxon>
    </lineage>
</organism>
<feature type="transmembrane region" description="Helical" evidence="1">
    <location>
        <begin position="108"/>
        <end position="126"/>
    </location>
</feature>
<feature type="transmembrane region" description="Helical" evidence="1">
    <location>
        <begin position="19"/>
        <end position="38"/>
    </location>
</feature>
<reference evidence="2 3" key="1">
    <citation type="submission" date="2021-01" db="EMBL/GenBank/DDBJ databases">
        <title>WGS of actinomycetes isolated from Thailand.</title>
        <authorList>
            <person name="Thawai C."/>
        </authorList>
    </citation>
    <scope>NUCLEOTIDE SEQUENCE [LARGE SCALE GENOMIC DNA]</scope>
    <source>
        <strain evidence="2 3">CH9-7</strain>
    </source>
</reference>
<keyword evidence="1" id="KW-0472">Membrane</keyword>
<evidence type="ECO:0000313" key="3">
    <source>
        <dbReference type="Proteomes" id="UP000629371"/>
    </source>
</evidence>
<accession>A0ABS1MUF3</accession>
<protein>
    <recommendedName>
        <fullName evidence="4">Integral membrane protein</fullName>
    </recommendedName>
</protein>
<sequence>MPLAPLGPRALAALRRTTLLVGGYLGLSVLTLAAVVALRDDAAVVNDAVWVRTAIVVASAVAMFVSALRAARGSRPAYRRVRILSGVMLVAITVIIAIPGAFPVWLKIEQGVCGIALLGVALIVNGRRLRSSFAAG</sequence>
<keyword evidence="1" id="KW-0812">Transmembrane</keyword>
<dbReference type="Proteomes" id="UP000629371">
    <property type="component" value="Unassembled WGS sequence"/>
</dbReference>
<name>A0ABS1MUF3_9ACTN</name>
<dbReference type="EMBL" id="JAERRI010000009">
    <property type="protein sequence ID" value="MBL1091376.1"/>
    <property type="molecule type" value="Genomic_DNA"/>
</dbReference>
<keyword evidence="3" id="KW-1185">Reference proteome</keyword>
<evidence type="ECO:0000256" key="1">
    <source>
        <dbReference type="SAM" id="Phobius"/>
    </source>
</evidence>
<gene>
    <name evidence="2" type="ORF">JK360_18540</name>
</gene>
<comment type="caution">
    <text evidence="2">The sequence shown here is derived from an EMBL/GenBank/DDBJ whole genome shotgun (WGS) entry which is preliminary data.</text>
</comment>
<proteinExistence type="predicted"/>
<evidence type="ECO:0008006" key="4">
    <source>
        <dbReference type="Google" id="ProtNLM"/>
    </source>
</evidence>